<keyword evidence="2 4" id="KW-0378">Hydrolase</keyword>
<dbReference type="Pfam" id="PF14310">
    <property type="entry name" value="Fn3-like"/>
    <property type="match status" value="1"/>
</dbReference>
<dbReference type="Proteomes" id="UP000005439">
    <property type="component" value="Chromosome"/>
</dbReference>
<dbReference type="KEGG" id="sap:Sulac_2122"/>
<name>G8TSZ3_SULAD</name>
<sequence length="776" mass="85052">MTEIDERVARLVADMTLEEKVAQLSAVWVYEILDGLEFSEDKARVLFRHGIGQITRIGGASNLPPEASARLANQIQTFLREQTRLKIPALVHEEACSGYMAQGATLFPQAIGVASSWNPDVVFRMADVIRQQMRAVGSHQALAPLLDITRDARWGRMEETFGEDSLLTATLGIAFIQGLQTAGWPDRIVATGKHFAGYGFSEGGMNWAPAHIPVRELFEMVLLPFEAAIKEAGLESVMPAYHELDGVPLHAHVGLLREILREAWGFQGTTVSDYFAVAMLEDYHHVAPDRTAAAHMALEAGVDVELPNRDAYGEPLLAAVKSGRIPVSRLDQAVSRVLRQKVALGLFENPWVDEARVYQVFNRPENDRLALEVARESIVLLKNEGQLLPLPKAGLRLAVIGPNANSVRNLMGDYAFPCHIESLIEMREQGNVFSQPLPESLTLDGVLGDMPTIYHAIRQKVGNPDDVVYRAGCSVTGSDRTGFEAAVAVAQNADVAILVVGDKAGLTLECTTGESRDRTDLSLPGVQEALVEAICQTGTPVVVVLINGRPVTGDWIDKVDALVEAWLPGGQGATAVADVLFGDYNPAGRLAVSYPRTVGQVPVYYNHTPSGGRSHWHGDYVDSSATPRFPFGYGLSYTQFAYAESTARLDWHADDPLSSEVHVAVQMENVGARAGDEVVQVYVHMPSDTVTRPVKELKAYARVPLEPGSQKTLRFILPLEILAYYHPTGAWAVDPGTLDVWIGSSSEHIRAHHRLTVPERVIWPQRNRFTFRIAHS</sequence>
<evidence type="ECO:0000259" key="3">
    <source>
        <dbReference type="SMART" id="SM01217"/>
    </source>
</evidence>
<evidence type="ECO:0000256" key="2">
    <source>
        <dbReference type="ARBA" id="ARBA00022801"/>
    </source>
</evidence>
<dbReference type="HOGENOM" id="CLU_004542_5_1_9"/>
<proteinExistence type="inferred from homology"/>
<dbReference type="Gene3D" id="2.60.40.10">
    <property type="entry name" value="Immunoglobulins"/>
    <property type="match status" value="1"/>
</dbReference>
<dbReference type="InterPro" id="IPR051915">
    <property type="entry name" value="Cellulose_Degrad_GH3"/>
</dbReference>
<accession>G8TSZ3</accession>
<gene>
    <name evidence="4" type="ordered locus">Sulac_2122</name>
</gene>
<evidence type="ECO:0000313" key="4">
    <source>
        <dbReference type="EMBL" id="AEW05608.1"/>
    </source>
</evidence>
<dbReference type="Pfam" id="PF01915">
    <property type="entry name" value="Glyco_hydro_3_C"/>
    <property type="match status" value="1"/>
</dbReference>
<dbReference type="GO" id="GO:0008422">
    <property type="term" value="F:beta-glucosidase activity"/>
    <property type="evidence" value="ECO:0007669"/>
    <property type="project" value="UniProtKB-EC"/>
</dbReference>
<dbReference type="GO" id="GO:0009251">
    <property type="term" value="P:glucan catabolic process"/>
    <property type="evidence" value="ECO:0007669"/>
    <property type="project" value="TreeGrafter"/>
</dbReference>
<evidence type="ECO:0000313" key="5">
    <source>
        <dbReference type="Proteomes" id="UP000005439"/>
    </source>
</evidence>
<dbReference type="PANTHER" id="PTHR30620:SF123">
    <property type="entry name" value="BETA-XYLOSIDASE"/>
    <property type="match status" value="1"/>
</dbReference>
<feature type="domain" description="Fibronectin type III-like" evidence="3">
    <location>
        <begin position="677"/>
        <end position="746"/>
    </location>
</feature>
<dbReference type="Gene3D" id="3.20.20.300">
    <property type="entry name" value="Glycoside hydrolase, family 3, N-terminal domain"/>
    <property type="match status" value="1"/>
</dbReference>
<dbReference type="InterPro" id="IPR013783">
    <property type="entry name" value="Ig-like_fold"/>
</dbReference>
<comment type="similarity">
    <text evidence="1">Belongs to the glycosyl hydrolase 3 family.</text>
</comment>
<evidence type="ECO:0000256" key="1">
    <source>
        <dbReference type="ARBA" id="ARBA00005336"/>
    </source>
</evidence>
<dbReference type="PRINTS" id="PR00133">
    <property type="entry name" value="GLHYDRLASE3"/>
</dbReference>
<dbReference type="InterPro" id="IPR002772">
    <property type="entry name" value="Glyco_hydro_3_C"/>
</dbReference>
<dbReference type="FunFam" id="2.60.40.10:FF:000495">
    <property type="entry name" value="Periplasmic beta-glucosidase"/>
    <property type="match status" value="1"/>
</dbReference>
<dbReference type="InterPro" id="IPR001764">
    <property type="entry name" value="Glyco_hydro_3_N"/>
</dbReference>
<dbReference type="InterPro" id="IPR036881">
    <property type="entry name" value="Glyco_hydro_3_C_sf"/>
</dbReference>
<dbReference type="SUPFAM" id="SSF52279">
    <property type="entry name" value="Beta-D-glucan exohydrolase, C-terminal domain"/>
    <property type="match status" value="1"/>
</dbReference>
<keyword evidence="5" id="KW-1185">Reference proteome</keyword>
<dbReference type="AlphaFoldDB" id="G8TSZ3"/>
<organism evidence="4 5">
    <name type="scientific">Sulfobacillus acidophilus (strain ATCC 700253 / DSM 10332 / NAL)</name>
    <dbReference type="NCBI Taxonomy" id="679936"/>
    <lineage>
        <taxon>Bacteria</taxon>
        <taxon>Bacillati</taxon>
        <taxon>Bacillota</taxon>
        <taxon>Clostridia</taxon>
        <taxon>Eubacteriales</taxon>
        <taxon>Clostridiales Family XVII. Incertae Sedis</taxon>
        <taxon>Sulfobacillus</taxon>
    </lineage>
</organism>
<dbReference type="EMBL" id="CP003179">
    <property type="protein sequence ID" value="AEW05608.1"/>
    <property type="molecule type" value="Genomic_DNA"/>
</dbReference>
<dbReference type="STRING" id="679936.Sulac_2122"/>
<reference evidence="4 5" key="2">
    <citation type="journal article" date="2012" name="Stand. Genomic Sci.">
        <title>Complete genome sequence of the moderately thermophilic mineral-sulfide-oxidizing firmicute Sulfobacillus acidophilus type strain (NAL(T)).</title>
        <authorList>
            <person name="Anderson I."/>
            <person name="Chertkov O."/>
            <person name="Chen A."/>
            <person name="Saunders E."/>
            <person name="Lapidus A."/>
            <person name="Nolan M."/>
            <person name="Lucas S."/>
            <person name="Hammon N."/>
            <person name="Deshpande S."/>
            <person name="Cheng J.F."/>
            <person name="Han C."/>
            <person name="Tapia R."/>
            <person name="Goodwin L.A."/>
            <person name="Pitluck S."/>
            <person name="Liolios K."/>
            <person name="Pagani I."/>
            <person name="Ivanova N."/>
            <person name="Mikhailova N."/>
            <person name="Pati A."/>
            <person name="Palaniappan K."/>
            <person name="Land M."/>
            <person name="Pan C."/>
            <person name="Rohde M."/>
            <person name="Pukall R."/>
            <person name="Goker M."/>
            <person name="Detter J.C."/>
            <person name="Woyke T."/>
            <person name="Bristow J."/>
            <person name="Eisen J.A."/>
            <person name="Markowitz V."/>
            <person name="Hugenholtz P."/>
            <person name="Kyrpides N.C."/>
            <person name="Klenk H.P."/>
            <person name="Mavromatis K."/>
        </authorList>
    </citation>
    <scope>NUCLEOTIDE SEQUENCE [LARGE SCALE GENOMIC DNA]</scope>
    <source>
        <strain evidence="5">ATCC 700253 / DSM 10332 / NAL</strain>
    </source>
</reference>
<dbReference type="Gene3D" id="3.40.50.1700">
    <property type="entry name" value="Glycoside hydrolase family 3 C-terminal domain"/>
    <property type="match status" value="1"/>
</dbReference>
<dbReference type="Pfam" id="PF00933">
    <property type="entry name" value="Glyco_hydro_3"/>
    <property type="match status" value="1"/>
</dbReference>
<dbReference type="InterPro" id="IPR036962">
    <property type="entry name" value="Glyco_hydro_3_N_sf"/>
</dbReference>
<dbReference type="SMART" id="SM01217">
    <property type="entry name" value="Fn3_like"/>
    <property type="match status" value="1"/>
</dbReference>
<dbReference type="PATRIC" id="fig|679936.5.peg.2188"/>
<dbReference type="PANTHER" id="PTHR30620">
    <property type="entry name" value="PERIPLASMIC BETA-GLUCOSIDASE-RELATED"/>
    <property type="match status" value="1"/>
</dbReference>
<keyword evidence="4" id="KW-0326">Glycosidase</keyword>
<protein>
    <submittedName>
        <fullName evidence="4">Beta-glucosidase</fullName>
        <ecNumber evidence="4">3.2.1.21</ecNumber>
    </submittedName>
</protein>
<dbReference type="InterPro" id="IPR017853">
    <property type="entry name" value="GH"/>
</dbReference>
<dbReference type="SUPFAM" id="SSF51445">
    <property type="entry name" value="(Trans)glycosidases"/>
    <property type="match status" value="1"/>
</dbReference>
<dbReference type="InterPro" id="IPR026891">
    <property type="entry name" value="Fn3-like"/>
</dbReference>
<dbReference type="EC" id="3.2.1.21" evidence="4"/>
<reference evidence="5" key="1">
    <citation type="submission" date="2011-12" db="EMBL/GenBank/DDBJ databases">
        <title>The complete genome of chromosome of Sulfobacillus acidophilus DSM 10332.</title>
        <authorList>
            <person name="Lucas S."/>
            <person name="Han J."/>
            <person name="Lapidus A."/>
            <person name="Bruce D."/>
            <person name="Goodwin L."/>
            <person name="Pitluck S."/>
            <person name="Peters L."/>
            <person name="Kyrpides N."/>
            <person name="Mavromatis K."/>
            <person name="Ivanova N."/>
            <person name="Mikhailova N."/>
            <person name="Chertkov O."/>
            <person name="Saunders E."/>
            <person name="Detter J.C."/>
            <person name="Tapia R."/>
            <person name="Han C."/>
            <person name="Land M."/>
            <person name="Hauser L."/>
            <person name="Markowitz V."/>
            <person name="Cheng J.-F."/>
            <person name="Hugenholtz P."/>
            <person name="Woyke T."/>
            <person name="Wu D."/>
            <person name="Pukall R."/>
            <person name="Gehrich-Schroeter G."/>
            <person name="Schneider S."/>
            <person name="Klenk H.-P."/>
            <person name="Eisen J.A."/>
        </authorList>
    </citation>
    <scope>NUCLEOTIDE SEQUENCE [LARGE SCALE GENOMIC DNA]</scope>
    <source>
        <strain evidence="5">ATCC 700253 / DSM 10332 / NAL</strain>
    </source>
</reference>